<dbReference type="STRING" id="1073089.A0A1L9R7H5"/>
<keyword evidence="3 7" id="KW-0812">Transmembrane</keyword>
<evidence type="ECO:0000256" key="2">
    <source>
        <dbReference type="ARBA" id="ARBA00022448"/>
    </source>
</evidence>
<dbReference type="PANTHER" id="PTHR23502">
    <property type="entry name" value="MAJOR FACILITATOR SUPERFAMILY"/>
    <property type="match status" value="1"/>
</dbReference>
<keyword evidence="2" id="KW-0813">Transport</keyword>
<name>A0A1L9R7H5_ASPWE</name>
<dbReference type="PANTHER" id="PTHR23502:SF51">
    <property type="entry name" value="QUINIDINE RESISTANCE PROTEIN 1-RELATED"/>
    <property type="match status" value="1"/>
</dbReference>
<feature type="transmembrane region" description="Helical" evidence="7">
    <location>
        <begin position="203"/>
        <end position="221"/>
    </location>
</feature>
<evidence type="ECO:0000256" key="3">
    <source>
        <dbReference type="ARBA" id="ARBA00022692"/>
    </source>
</evidence>
<feature type="compositionally biased region" description="Basic and acidic residues" evidence="6">
    <location>
        <begin position="47"/>
        <end position="64"/>
    </location>
</feature>
<dbReference type="PROSITE" id="PS50850">
    <property type="entry name" value="MFS"/>
    <property type="match status" value="1"/>
</dbReference>
<dbReference type="OrthoDB" id="2441642at2759"/>
<dbReference type="EMBL" id="KV878216">
    <property type="protein sequence ID" value="OJJ30838.1"/>
    <property type="molecule type" value="Genomic_DNA"/>
</dbReference>
<feature type="domain" description="Major facilitator superfamily (MFS) profile" evidence="8">
    <location>
        <begin position="79"/>
        <end position="528"/>
    </location>
</feature>
<keyword evidence="10" id="KW-1185">Reference proteome</keyword>
<dbReference type="InterPro" id="IPR020846">
    <property type="entry name" value="MFS_dom"/>
</dbReference>
<dbReference type="RefSeq" id="XP_040684515.1">
    <property type="nucleotide sequence ID" value="XM_040839209.1"/>
</dbReference>
<evidence type="ECO:0000256" key="5">
    <source>
        <dbReference type="ARBA" id="ARBA00023136"/>
    </source>
</evidence>
<gene>
    <name evidence="9" type="ORF">ASPWEDRAFT_71899</name>
</gene>
<feature type="transmembrane region" description="Helical" evidence="7">
    <location>
        <begin position="145"/>
        <end position="162"/>
    </location>
</feature>
<evidence type="ECO:0000313" key="10">
    <source>
        <dbReference type="Proteomes" id="UP000184383"/>
    </source>
</evidence>
<evidence type="ECO:0000256" key="6">
    <source>
        <dbReference type="SAM" id="MobiDB-lite"/>
    </source>
</evidence>
<feature type="region of interest" description="Disordered" evidence="6">
    <location>
        <begin position="1"/>
        <end position="64"/>
    </location>
</feature>
<proteinExistence type="predicted"/>
<feature type="compositionally biased region" description="Basic and acidic residues" evidence="6">
    <location>
        <begin position="1"/>
        <end position="11"/>
    </location>
</feature>
<dbReference type="Proteomes" id="UP000184383">
    <property type="component" value="Unassembled WGS sequence"/>
</dbReference>
<dbReference type="InterPro" id="IPR036259">
    <property type="entry name" value="MFS_trans_sf"/>
</dbReference>
<feature type="transmembrane region" description="Helical" evidence="7">
    <location>
        <begin position="233"/>
        <end position="253"/>
    </location>
</feature>
<dbReference type="InterPro" id="IPR011701">
    <property type="entry name" value="MFS"/>
</dbReference>
<feature type="transmembrane region" description="Helical" evidence="7">
    <location>
        <begin position="322"/>
        <end position="340"/>
    </location>
</feature>
<dbReference type="FunFam" id="1.20.1720.10:FF:000009">
    <property type="entry name" value="MFS multidrug transporter"/>
    <property type="match status" value="1"/>
</dbReference>
<keyword evidence="4 7" id="KW-1133">Transmembrane helix</keyword>
<accession>A0A1L9R7H5</accession>
<evidence type="ECO:0000313" key="9">
    <source>
        <dbReference type="EMBL" id="OJJ30838.1"/>
    </source>
</evidence>
<feature type="transmembrane region" description="Helical" evidence="7">
    <location>
        <begin position="110"/>
        <end position="133"/>
    </location>
</feature>
<evidence type="ECO:0000256" key="7">
    <source>
        <dbReference type="SAM" id="Phobius"/>
    </source>
</evidence>
<feature type="transmembrane region" description="Helical" evidence="7">
    <location>
        <begin position="352"/>
        <end position="373"/>
    </location>
</feature>
<feature type="transmembrane region" description="Helical" evidence="7">
    <location>
        <begin position="442"/>
        <end position="463"/>
    </location>
</feature>
<comment type="subcellular location">
    <subcellularLocation>
        <location evidence="1">Membrane</location>
        <topology evidence="1">Multi-pass membrane protein</topology>
    </subcellularLocation>
</comment>
<dbReference type="GeneID" id="63755057"/>
<feature type="transmembrane region" description="Helical" evidence="7">
    <location>
        <begin position="502"/>
        <end position="526"/>
    </location>
</feature>
<dbReference type="GO" id="GO:0022857">
    <property type="term" value="F:transmembrane transporter activity"/>
    <property type="evidence" value="ECO:0007669"/>
    <property type="project" value="InterPro"/>
</dbReference>
<feature type="transmembrane region" description="Helical" evidence="7">
    <location>
        <begin position="410"/>
        <end position="430"/>
    </location>
</feature>
<organism evidence="9 10">
    <name type="scientific">Aspergillus wentii DTO 134E9</name>
    <dbReference type="NCBI Taxonomy" id="1073089"/>
    <lineage>
        <taxon>Eukaryota</taxon>
        <taxon>Fungi</taxon>
        <taxon>Dikarya</taxon>
        <taxon>Ascomycota</taxon>
        <taxon>Pezizomycotina</taxon>
        <taxon>Eurotiomycetes</taxon>
        <taxon>Eurotiomycetidae</taxon>
        <taxon>Eurotiales</taxon>
        <taxon>Aspergillaceae</taxon>
        <taxon>Aspergillus</taxon>
        <taxon>Aspergillus subgen. Cremei</taxon>
    </lineage>
</organism>
<feature type="transmembrane region" description="Helical" evidence="7">
    <location>
        <begin position="475"/>
        <end position="496"/>
    </location>
</feature>
<reference evidence="10" key="1">
    <citation type="journal article" date="2017" name="Genome Biol.">
        <title>Comparative genomics reveals high biological diversity and specific adaptations in the industrially and medically important fungal genus Aspergillus.</title>
        <authorList>
            <person name="de Vries R.P."/>
            <person name="Riley R."/>
            <person name="Wiebenga A."/>
            <person name="Aguilar-Osorio G."/>
            <person name="Amillis S."/>
            <person name="Uchima C.A."/>
            <person name="Anderluh G."/>
            <person name="Asadollahi M."/>
            <person name="Askin M."/>
            <person name="Barry K."/>
            <person name="Battaglia E."/>
            <person name="Bayram O."/>
            <person name="Benocci T."/>
            <person name="Braus-Stromeyer S.A."/>
            <person name="Caldana C."/>
            <person name="Canovas D."/>
            <person name="Cerqueira G.C."/>
            <person name="Chen F."/>
            <person name="Chen W."/>
            <person name="Choi C."/>
            <person name="Clum A."/>
            <person name="Dos Santos R.A."/>
            <person name="Damasio A.R."/>
            <person name="Diallinas G."/>
            <person name="Emri T."/>
            <person name="Fekete E."/>
            <person name="Flipphi M."/>
            <person name="Freyberg S."/>
            <person name="Gallo A."/>
            <person name="Gournas C."/>
            <person name="Habgood R."/>
            <person name="Hainaut M."/>
            <person name="Harispe M.L."/>
            <person name="Henrissat B."/>
            <person name="Hilden K.S."/>
            <person name="Hope R."/>
            <person name="Hossain A."/>
            <person name="Karabika E."/>
            <person name="Karaffa L."/>
            <person name="Karanyi Z."/>
            <person name="Krasevec N."/>
            <person name="Kuo A."/>
            <person name="Kusch H."/>
            <person name="LaButti K."/>
            <person name="Lagendijk E.L."/>
            <person name="Lapidus A."/>
            <person name="Levasseur A."/>
            <person name="Lindquist E."/>
            <person name="Lipzen A."/>
            <person name="Logrieco A.F."/>
            <person name="MacCabe A."/>
            <person name="Maekelae M.R."/>
            <person name="Malavazi I."/>
            <person name="Melin P."/>
            <person name="Meyer V."/>
            <person name="Mielnichuk N."/>
            <person name="Miskei M."/>
            <person name="Molnar A.P."/>
            <person name="Mule G."/>
            <person name="Ngan C.Y."/>
            <person name="Orejas M."/>
            <person name="Orosz E."/>
            <person name="Ouedraogo J.P."/>
            <person name="Overkamp K.M."/>
            <person name="Park H.-S."/>
            <person name="Perrone G."/>
            <person name="Piumi F."/>
            <person name="Punt P.J."/>
            <person name="Ram A.F."/>
            <person name="Ramon A."/>
            <person name="Rauscher S."/>
            <person name="Record E."/>
            <person name="Riano-Pachon D.M."/>
            <person name="Robert V."/>
            <person name="Roehrig J."/>
            <person name="Ruller R."/>
            <person name="Salamov A."/>
            <person name="Salih N.S."/>
            <person name="Samson R.A."/>
            <person name="Sandor E."/>
            <person name="Sanguinetti M."/>
            <person name="Schuetze T."/>
            <person name="Sepcic K."/>
            <person name="Shelest E."/>
            <person name="Sherlock G."/>
            <person name="Sophianopoulou V."/>
            <person name="Squina F.M."/>
            <person name="Sun H."/>
            <person name="Susca A."/>
            <person name="Todd R.B."/>
            <person name="Tsang A."/>
            <person name="Unkles S.E."/>
            <person name="van de Wiele N."/>
            <person name="van Rossen-Uffink D."/>
            <person name="Oliveira J.V."/>
            <person name="Vesth T.C."/>
            <person name="Visser J."/>
            <person name="Yu J.-H."/>
            <person name="Zhou M."/>
            <person name="Andersen M.R."/>
            <person name="Archer D.B."/>
            <person name="Baker S.E."/>
            <person name="Benoit I."/>
            <person name="Brakhage A.A."/>
            <person name="Braus G.H."/>
            <person name="Fischer R."/>
            <person name="Frisvad J.C."/>
            <person name="Goldman G.H."/>
            <person name="Houbraken J."/>
            <person name="Oakley B."/>
            <person name="Pocsi I."/>
            <person name="Scazzocchio C."/>
            <person name="Seiboth B."/>
            <person name="vanKuyk P.A."/>
            <person name="Wortman J."/>
            <person name="Dyer P.S."/>
            <person name="Grigoriev I.V."/>
        </authorList>
    </citation>
    <scope>NUCLEOTIDE SEQUENCE [LARGE SCALE GENOMIC DNA]</scope>
    <source>
        <strain evidence="10">DTO 134E9</strain>
    </source>
</reference>
<protein>
    <recommendedName>
        <fullName evidence="8">Major facilitator superfamily (MFS) profile domain-containing protein</fullName>
    </recommendedName>
</protein>
<evidence type="ECO:0000256" key="1">
    <source>
        <dbReference type="ARBA" id="ARBA00004141"/>
    </source>
</evidence>
<dbReference type="Gene3D" id="1.20.1720.10">
    <property type="entry name" value="Multidrug resistance protein D"/>
    <property type="match status" value="1"/>
</dbReference>
<dbReference type="Pfam" id="PF07690">
    <property type="entry name" value="MFS_1"/>
    <property type="match status" value="1"/>
</dbReference>
<dbReference type="SUPFAM" id="SSF103473">
    <property type="entry name" value="MFS general substrate transporter"/>
    <property type="match status" value="1"/>
</dbReference>
<dbReference type="GO" id="GO:0005886">
    <property type="term" value="C:plasma membrane"/>
    <property type="evidence" value="ECO:0007669"/>
    <property type="project" value="TreeGrafter"/>
</dbReference>
<evidence type="ECO:0000259" key="8">
    <source>
        <dbReference type="PROSITE" id="PS50850"/>
    </source>
</evidence>
<feature type="transmembrane region" description="Helical" evidence="7">
    <location>
        <begin position="77"/>
        <end position="98"/>
    </location>
</feature>
<dbReference type="VEuPathDB" id="FungiDB:ASPWEDRAFT_71899"/>
<dbReference type="AlphaFoldDB" id="A0A1L9R7H5"/>
<sequence>MERESLPKCDTDIDTGPGTVSPVDSTLVETSDHEQVIQTKETSQEETMDKASENKSDVESGPKDEAPYCVLSEGQKIFIMLSSSFAAIISPISSSIYYPALTSIANDMHVTITLINLTITTYLIFQGLAPSFIGTFSDIHGRRPAYLICFIIYLGANIGLALQNNYAALMVLRCLQASGSSGTIALGSAVVADVSTRAERGKYIGYATMGTTLGPSLGPIIGGLLEHFLGWRWIFWFLAIFSGAFCAIILMTFPETCRTVVGNGSVPPARWNRPLWMVLKECLGKPEKKDSTDGEKTLQQRKERPSVLAAARIATEKEGGLILIYGALLYCGFMVVLSTLTSQLASRFGFNAIQIGLCYLPFGIGSLTSRWTVGTLLDWNFRREARRHNMPIVKNQQQDIRHFNIEAARLTITIPLVYAACFCIIAYGWVMQYRTSLAGPLVMLFFIGHLLSGAFTSLSTLIVDTHRQSPATAVAANNLLRCLMGAGATALASPLIDRIGIGWTAVFIAGVWVVFSPCLWAVFVWGHKWRYALLAKERDGENVEA</sequence>
<keyword evidence="5 7" id="KW-0472">Membrane</keyword>
<dbReference type="Gene3D" id="1.20.1250.20">
    <property type="entry name" value="MFS general substrate transporter like domains"/>
    <property type="match status" value="1"/>
</dbReference>
<evidence type="ECO:0000256" key="4">
    <source>
        <dbReference type="ARBA" id="ARBA00022989"/>
    </source>
</evidence>